<dbReference type="InterPro" id="IPR023353">
    <property type="entry name" value="LemA-like_dom_sf"/>
</dbReference>
<dbReference type="RefSeq" id="WP_015780406.1">
    <property type="nucleotide sequence ID" value="NC_013169.1"/>
</dbReference>
<feature type="region of interest" description="Disordered" evidence="6">
    <location>
        <begin position="174"/>
        <end position="197"/>
    </location>
</feature>
<evidence type="ECO:0000256" key="1">
    <source>
        <dbReference type="ARBA" id="ARBA00004167"/>
    </source>
</evidence>
<dbReference type="KEGG" id="kse:Ksed_25170"/>
<name>C7NG71_KYTSD</name>
<comment type="similarity">
    <text evidence="2">Belongs to the LemA family.</text>
</comment>
<evidence type="ECO:0000256" key="3">
    <source>
        <dbReference type="ARBA" id="ARBA00022692"/>
    </source>
</evidence>
<proteinExistence type="inferred from homology"/>
<feature type="transmembrane region" description="Helical" evidence="7">
    <location>
        <begin position="6"/>
        <end position="27"/>
    </location>
</feature>
<evidence type="ECO:0000313" key="9">
    <source>
        <dbReference type="Proteomes" id="UP000006666"/>
    </source>
</evidence>
<evidence type="ECO:0000256" key="4">
    <source>
        <dbReference type="ARBA" id="ARBA00022989"/>
    </source>
</evidence>
<dbReference type="eggNOG" id="COG1704">
    <property type="taxonomic scope" value="Bacteria"/>
</dbReference>
<dbReference type="PANTHER" id="PTHR34478:SF1">
    <property type="entry name" value="PROTEIN LEMA"/>
    <property type="match status" value="1"/>
</dbReference>
<dbReference type="InterPro" id="IPR007156">
    <property type="entry name" value="MamQ_LemA"/>
</dbReference>
<evidence type="ECO:0000313" key="8">
    <source>
        <dbReference type="EMBL" id="ACV07480.1"/>
    </source>
</evidence>
<accession>C7NG71</accession>
<reference evidence="8 9" key="1">
    <citation type="journal article" date="2009" name="Stand. Genomic Sci.">
        <title>Complete genome sequence of Kytococcus sedentarius type strain (541).</title>
        <authorList>
            <person name="Sims D."/>
            <person name="Brettin T."/>
            <person name="Detter J.C."/>
            <person name="Han C."/>
            <person name="Lapidus A."/>
            <person name="Copeland A."/>
            <person name="Glavina Del Rio T."/>
            <person name="Nolan M."/>
            <person name="Chen F."/>
            <person name="Lucas S."/>
            <person name="Tice H."/>
            <person name="Cheng J.F."/>
            <person name="Bruce D."/>
            <person name="Goodwin L."/>
            <person name="Pitluck S."/>
            <person name="Ovchinnikova G."/>
            <person name="Pati A."/>
            <person name="Ivanova N."/>
            <person name="Mavrommatis K."/>
            <person name="Chen A."/>
            <person name="Palaniappan K."/>
            <person name="D'haeseleer P."/>
            <person name="Chain P."/>
            <person name="Bristow J."/>
            <person name="Eisen J.A."/>
            <person name="Markowitz V."/>
            <person name="Hugenholtz P."/>
            <person name="Schneider S."/>
            <person name="Goker M."/>
            <person name="Pukall R."/>
            <person name="Kyrpides N.C."/>
            <person name="Klenk H.P."/>
        </authorList>
    </citation>
    <scope>NUCLEOTIDE SEQUENCE [LARGE SCALE GENOMIC DNA]</scope>
    <source>
        <strain evidence="9">ATCC 14392 / DSM 20547 / JCM 11482 / CCUG 33030 / NBRC 15357 / NCTC 11040 / CCM 314 / 541</strain>
    </source>
</reference>
<dbReference type="HOGENOM" id="CLU_056714_2_2_11"/>
<sequence>MEPPVLIGLVVLALLVVLVIWLYNALVQARNAMRQAKHGIEVALTQRHDLLTKQMQVVPAAVQAERSFQERVVELRQARPAEGQSVPQLEQADRAMDRAQGAVNVTAEAYPEFRANASFVELQQAVTYTEEQLAAARRSYNGAVARLDDRRQMFPSNIVAGMFGFGTEPMFRASDSERQDVDLSGLGDQVGGGGSRG</sequence>
<comment type="subcellular location">
    <subcellularLocation>
        <location evidence="1">Membrane</location>
        <topology evidence="1">Single-pass membrane protein</topology>
    </subcellularLocation>
</comment>
<dbReference type="GO" id="GO:0016020">
    <property type="term" value="C:membrane"/>
    <property type="evidence" value="ECO:0007669"/>
    <property type="project" value="UniProtKB-SubCell"/>
</dbReference>
<keyword evidence="4 7" id="KW-1133">Transmembrane helix</keyword>
<evidence type="ECO:0000256" key="2">
    <source>
        <dbReference type="ARBA" id="ARBA00008854"/>
    </source>
</evidence>
<evidence type="ECO:0000256" key="6">
    <source>
        <dbReference type="SAM" id="MobiDB-lite"/>
    </source>
</evidence>
<dbReference type="PANTHER" id="PTHR34478">
    <property type="entry name" value="PROTEIN LEMA"/>
    <property type="match status" value="1"/>
</dbReference>
<dbReference type="Proteomes" id="UP000006666">
    <property type="component" value="Chromosome"/>
</dbReference>
<evidence type="ECO:0000256" key="5">
    <source>
        <dbReference type="ARBA" id="ARBA00023136"/>
    </source>
</evidence>
<organism evidence="8 9">
    <name type="scientific">Kytococcus sedentarius (strain ATCC 14392 / DSM 20547 / JCM 11482 / CCUG 33030 / NBRC 15357 / NCTC 11040 / CCM 314 / 541)</name>
    <name type="common">Micrococcus sedentarius</name>
    <dbReference type="NCBI Taxonomy" id="478801"/>
    <lineage>
        <taxon>Bacteria</taxon>
        <taxon>Bacillati</taxon>
        <taxon>Actinomycetota</taxon>
        <taxon>Actinomycetes</taxon>
        <taxon>Micrococcales</taxon>
        <taxon>Kytococcaceae</taxon>
        <taxon>Kytococcus</taxon>
    </lineage>
</organism>
<dbReference type="EMBL" id="CP001686">
    <property type="protein sequence ID" value="ACV07480.1"/>
    <property type="molecule type" value="Genomic_DNA"/>
</dbReference>
<dbReference type="Gene3D" id="1.20.1440.20">
    <property type="entry name" value="LemA-like domain"/>
    <property type="match status" value="1"/>
</dbReference>
<protein>
    <submittedName>
        <fullName evidence="8">Uncharacterized conserved protein</fullName>
    </submittedName>
</protein>
<dbReference type="SUPFAM" id="SSF140478">
    <property type="entry name" value="LemA-like"/>
    <property type="match status" value="1"/>
</dbReference>
<keyword evidence="3 7" id="KW-0812">Transmembrane</keyword>
<dbReference type="STRING" id="478801.Ksed_25170"/>
<keyword evidence="9" id="KW-1185">Reference proteome</keyword>
<feature type="compositionally biased region" description="Gly residues" evidence="6">
    <location>
        <begin position="188"/>
        <end position="197"/>
    </location>
</feature>
<keyword evidence="5 7" id="KW-0472">Membrane</keyword>
<gene>
    <name evidence="8" type="ordered locus">Ksed_25170</name>
</gene>
<evidence type="ECO:0000256" key="7">
    <source>
        <dbReference type="SAM" id="Phobius"/>
    </source>
</evidence>
<dbReference type="AlphaFoldDB" id="C7NG71"/>
<dbReference type="Pfam" id="PF04011">
    <property type="entry name" value="LemA"/>
    <property type="match status" value="1"/>
</dbReference>